<protein>
    <recommendedName>
        <fullName evidence="3 12">Ribokinase</fullName>
        <shortName evidence="12">RK</shortName>
        <ecNumber evidence="2 12">2.7.1.15</ecNumber>
    </recommendedName>
</protein>
<feature type="binding site" evidence="12">
    <location>
        <position position="293"/>
    </location>
    <ligand>
        <name>K(+)</name>
        <dbReference type="ChEBI" id="CHEBI:29103"/>
    </ligand>
</feature>
<evidence type="ECO:0000256" key="3">
    <source>
        <dbReference type="ARBA" id="ARBA00016943"/>
    </source>
</evidence>
<comment type="pathway">
    <text evidence="12">Carbohydrate metabolism; D-ribose degradation; D-ribose 5-phosphate from beta-D-ribopyranose: step 2/2.</text>
</comment>
<feature type="binding site" evidence="12">
    <location>
        <position position="150"/>
    </location>
    <ligand>
        <name>substrate</name>
    </ligand>
</feature>
<dbReference type="InterPro" id="IPR002173">
    <property type="entry name" value="Carboh/pur_kinase_PfkB_CS"/>
</dbReference>
<keyword evidence="11 12" id="KW-0119">Carbohydrate metabolism</keyword>
<gene>
    <name evidence="12" type="primary">rbsK</name>
    <name evidence="14" type="ORF">GCM10009851_39360</name>
</gene>
<proteinExistence type="inferred from homology"/>
<feature type="binding site" evidence="12">
    <location>
        <position position="297"/>
    </location>
    <ligand>
        <name>K(+)</name>
        <dbReference type="ChEBI" id="CHEBI:29103"/>
    </ligand>
</feature>
<comment type="catalytic activity">
    <reaction evidence="12">
        <text>D-ribose + ATP = D-ribose 5-phosphate + ADP + H(+)</text>
        <dbReference type="Rhea" id="RHEA:13697"/>
        <dbReference type="ChEBI" id="CHEBI:15378"/>
        <dbReference type="ChEBI" id="CHEBI:30616"/>
        <dbReference type="ChEBI" id="CHEBI:47013"/>
        <dbReference type="ChEBI" id="CHEBI:78346"/>
        <dbReference type="ChEBI" id="CHEBI:456216"/>
        <dbReference type="EC" id="2.7.1.15"/>
    </reaction>
</comment>
<feature type="binding site" evidence="12">
    <location>
        <begin position="48"/>
        <end position="52"/>
    </location>
    <ligand>
        <name>substrate</name>
    </ligand>
</feature>
<feature type="binding site" evidence="12">
    <location>
        <begin position="257"/>
        <end position="258"/>
    </location>
    <ligand>
        <name>ATP</name>
        <dbReference type="ChEBI" id="CHEBI:30616"/>
    </ligand>
</feature>
<dbReference type="Gene3D" id="3.40.1190.20">
    <property type="match status" value="1"/>
</dbReference>
<feature type="binding site" evidence="12">
    <location>
        <position position="254"/>
    </location>
    <ligand>
        <name>K(+)</name>
        <dbReference type="ChEBI" id="CHEBI:29103"/>
    </ligand>
</feature>
<keyword evidence="9 12" id="KW-0460">Magnesium</keyword>
<dbReference type="Proteomes" id="UP001500929">
    <property type="component" value="Unassembled WGS sequence"/>
</dbReference>
<comment type="function">
    <text evidence="12">Catalyzes the phosphorylation of ribose at O-5 in a reaction requiring ATP and magnesium. The resulting D-ribose-5-phosphate can then be used either for sythesis of nucleotides, histidine, and tryptophan, or as a component of the pentose phosphate pathway.</text>
</comment>
<evidence type="ECO:0000256" key="6">
    <source>
        <dbReference type="ARBA" id="ARBA00022741"/>
    </source>
</evidence>
<dbReference type="EMBL" id="BAAAQY010000017">
    <property type="protein sequence ID" value="GAA2249917.1"/>
    <property type="molecule type" value="Genomic_DNA"/>
</dbReference>
<comment type="subunit">
    <text evidence="12">Homodimer.</text>
</comment>
<evidence type="ECO:0000256" key="1">
    <source>
        <dbReference type="ARBA" id="ARBA00005380"/>
    </source>
</evidence>
<keyword evidence="12" id="KW-0963">Cytoplasm</keyword>
<feature type="binding site" evidence="12">
    <location>
        <begin position="225"/>
        <end position="230"/>
    </location>
    <ligand>
        <name>ATP</name>
        <dbReference type="ChEBI" id="CHEBI:30616"/>
    </ligand>
</feature>
<dbReference type="PANTHER" id="PTHR10584:SF166">
    <property type="entry name" value="RIBOKINASE"/>
    <property type="match status" value="1"/>
</dbReference>
<evidence type="ECO:0000256" key="10">
    <source>
        <dbReference type="ARBA" id="ARBA00022958"/>
    </source>
</evidence>
<keyword evidence="15" id="KW-1185">Reference proteome</keyword>
<feature type="binding site" evidence="12">
    <location>
        <position position="252"/>
    </location>
    <ligand>
        <name>K(+)</name>
        <dbReference type="ChEBI" id="CHEBI:29103"/>
    </ligand>
</feature>
<evidence type="ECO:0000256" key="5">
    <source>
        <dbReference type="ARBA" id="ARBA00022723"/>
    </source>
</evidence>
<dbReference type="PRINTS" id="PR00990">
    <property type="entry name" value="RIBOKINASE"/>
</dbReference>
<keyword evidence="7 12" id="KW-0418">Kinase</keyword>
<evidence type="ECO:0000256" key="2">
    <source>
        <dbReference type="ARBA" id="ARBA00012035"/>
    </source>
</evidence>
<comment type="cofactor">
    <cofactor evidence="12">
        <name>Mg(2+)</name>
        <dbReference type="ChEBI" id="CHEBI:18420"/>
    </cofactor>
    <text evidence="12">Requires a divalent cation, most likely magnesium in vivo, as an electrophilic catalyst to aid phosphoryl group transfer. It is the chelate of the metal and the nucleotide that is the actual substrate.</text>
</comment>
<evidence type="ECO:0000256" key="4">
    <source>
        <dbReference type="ARBA" id="ARBA00022679"/>
    </source>
</evidence>
<accession>A0ABN3E6J4</accession>
<dbReference type="InterPro" id="IPR029056">
    <property type="entry name" value="Ribokinase-like"/>
</dbReference>
<feature type="binding site" evidence="12">
    <location>
        <position position="291"/>
    </location>
    <ligand>
        <name>K(+)</name>
        <dbReference type="ChEBI" id="CHEBI:29103"/>
    </ligand>
</feature>
<dbReference type="HAMAP" id="MF_01987">
    <property type="entry name" value="Ribokinase"/>
    <property type="match status" value="1"/>
</dbReference>
<feature type="binding site" evidence="12">
    <location>
        <begin position="20"/>
        <end position="22"/>
    </location>
    <ligand>
        <name>substrate</name>
    </ligand>
</feature>
<dbReference type="Pfam" id="PF00294">
    <property type="entry name" value="PfkB"/>
    <property type="match status" value="1"/>
</dbReference>
<comment type="similarity">
    <text evidence="1">Belongs to the carbohydrate kinase pfkB family.</text>
</comment>
<evidence type="ECO:0000256" key="9">
    <source>
        <dbReference type="ARBA" id="ARBA00022842"/>
    </source>
</evidence>
<dbReference type="RefSeq" id="WP_259481659.1">
    <property type="nucleotide sequence ID" value="NZ_BAAAQY010000017.1"/>
</dbReference>
<name>A0ABN3E6J4_9MICO</name>
<keyword evidence="6 12" id="KW-0547">Nucleotide-binding</keyword>
<feature type="binding site" evidence="12">
    <location>
        <position position="194"/>
    </location>
    <ligand>
        <name>ATP</name>
        <dbReference type="ChEBI" id="CHEBI:30616"/>
    </ligand>
</feature>
<dbReference type="InterPro" id="IPR011611">
    <property type="entry name" value="PfkB_dom"/>
</dbReference>
<comment type="activity regulation">
    <text evidence="12">Activated by a monovalent cation that binds near, but not in, the active site. The most likely occupant of the site in vivo is potassium. Ion binding induces a conformational change that may alter substrate affinity.</text>
</comment>
<feature type="active site" description="Proton acceptor" evidence="12">
    <location>
        <position position="258"/>
    </location>
</feature>
<keyword evidence="10 12" id="KW-0630">Potassium</keyword>
<comment type="similarity">
    <text evidence="12">Belongs to the carbohydrate kinase PfkB family. Ribokinase subfamily.</text>
</comment>
<evidence type="ECO:0000256" key="12">
    <source>
        <dbReference type="HAMAP-Rule" id="MF_01987"/>
    </source>
</evidence>
<comment type="subcellular location">
    <subcellularLocation>
        <location evidence="12">Cytoplasm</location>
    </subcellularLocation>
</comment>
<comment type="caution">
    <text evidence="14">The sequence shown here is derived from an EMBL/GenBank/DDBJ whole genome shotgun (WGS) entry which is preliminary data.</text>
</comment>
<keyword evidence="5 12" id="KW-0479">Metal-binding</keyword>
<dbReference type="InterPro" id="IPR011877">
    <property type="entry name" value="Ribokinase"/>
</dbReference>
<comment type="caution">
    <text evidence="12">Lacks conserved residue(s) required for the propagation of feature annotation.</text>
</comment>
<dbReference type="CDD" id="cd01174">
    <property type="entry name" value="ribokinase"/>
    <property type="match status" value="1"/>
</dbReference>
<evidence type="ECO:0000256" key="7">
    <source>
        <dbReference type="ARBA" id="ARBA00022777"/>
    </source>
</evidence>
<evidence type="ECO:0000256" key="8">
    <source>
        <dbReference type="ARBA" id="ARBA00022840"/>
    </source>
</evidence>
<feature type="binding site" evidence="12">
    <location>
        <position position="288"/>
    </location>
    <ligand>
        <name>K(+)</name>
        <dbReference type="ChEBI" id="CHEBI:29103"/>
    </ligand>
</feature>
<dbReference type="SUPFAM" id="SSF53613">
    <property type="entry name" value="Ribokinase-like"/>
    <property type="match status" value="1"/>
</dbReference>
<evidence type="ECO:0000256" key="11">
    <source>
        <dbReference type="ARBA" id="ARBA00023277"/>
    </source>
</evidence>
<dbReference type="PROSITE" id="PS00584">
    <property type="entry name" value="PFKB_KINASES_2"/>
    <property type="match status" value="1"/>
</dbReference>
<dbReference type="EC" id="2.7.1.15" evidence="2 12"/>
<evidence type="ECO:0000313" key="15">
    <source>
        <dbReference type="Proteomes" id="UP001500929"/>
    </source>
</evidence>
<dbReference type="InterPro" id="IPR002139">
    <property type="entry name" value="Ribo/fructo_kinase"/>
</dbReference>
<evidence type="ECO:0000259" key="13">
    <source>
        <dbReference type="Pfam" id="PF00294"/>
    </source>
</evidence>
<feature type="domain" description="Carbohydrate kinase PfkB" evidence="13">
    <location>
        <begin position="13"/>
        <end position="299"/>
    </location>
</feature>
<sequence>MRGSDSESTQGCVIVVGSINHDTSFTVTELPAPGQTVVSSEVSISTGGKGANQAISAARLGARTAFIGSVGRDLAGREALAVLDAEGVDTVDVELIAGSQTGRATVAVAATGEKVVFVAPGANAQVNGRRVVHTLSRRASVSDVVVLQGECGAAVIDQVARHAVHAGIRLVLNLAPFVPLLPEVVASADPLIVNEREAAELLGHLGSSVDDLDSLTRLARSVVVIHGARGAWYAGPDGAAAVPAPPAMAIVDSTGAGDALVGALASALSMGRSLPDAVTLGVAAGAFAASRRGTHASYPFRNDVRLGANN</sequence>
<evidence type="ECO:0000313" key="14">
    <source>
        <dbReference type="EMBL" id="GAA2249917.1"/>
    </source>
</evidence>
<organism evidence="14 15">
    <name type="scientific">Herbiconiux moechotypicola</name>
    <dbReference type="NCBI Taxonomy" id="637393"/>
    <lineage>
        <taxon>Bacteria</taxon>
        <taxon>Bacillati</taxon>
        <taxon>Actinomycetota</taxon>
        <taxon>Actinomycetes</taxon>
        <taxon>Micrococcales</taxon>
        <taxon>Microbacteriaceae</taxon>
        <taxon>Herbiconiux</taxon>
    </lineage>
</organism>
<reference evidence="14 15" key="1">
    <citation type="journal article" date="2019" name="Int. J. Syst. Evol. Microbiol.">
        <title>The Global Catalogue of Microorganisms (GCM) 10K type strain sequencing project: providing services to taxonomists for standard genome sequencing and annotation.</title>
        <authorList>
            <consortium name="The Broad Institute Genomics Platform"/>
            <consortium name="The Broad Institute Genome Sequencing Center for Infectious Disease"/>
            <person name="Wu L."/>
            <person name="Ma J."/>
        </authorList>
    </citation>
    <scope>NUCLEOTIDE SEQUENCE [LARGE SCALE GENOMIC DNA]</scope>
    <source>
        <strain evidence="14 15">JCM 16117</strain>
    </source>
</reference>
<keyword evidence="4 12" id="KW-0808">Transferase</keyword>
<feature type="binding site" evidence="12">
    <location>
        <position position="258"/>
    </location>
    <ligand>
        <name>substrate</name>
    </ligand>
</feature>
<dbReference type="PANTHER" id="PTHR10584">
    <property type="entry name" value="SUGAR KINASE"/>
    <property type="match status" value="1"/>
</dbReference>
<keyword evidence="8 12" id="KW-0067">ATP-binding</keyword>